<dbReference type="GO" id="GO:0000076">
    <property type="term" value="P:DNA replication checkpoint signaling"/>
    <property type="evidence" value="ECO:0007669"/>
    <property type="project" value="TreeGrafter"/>
</dbReference>
<dbReference type="OrthoDB" id="341730at2759"/>
<reference evidence="4" key="1">
    <citation type="journal article" date="2019" name="Toxins">
        <title>Detection of Abrin-Like and Prepropulchellin-Like Toxin Genes and Transcripts Using Whole Genome Sequencing and Full-Length Transcript Sequencing of Abrus precatorius.</title>
        <authorList>
            <person name="Hovde B.T."/>
            <person name="Daligault H.E."/>
            <person name="Hanschen E.R."/>
            <person name="Kunde Y.A."/>
            <person name="Johnson M.B."/>
            <person name="Starkenburg S.R."/>
            <person name="Johnson S.L."/>
        </authorList>
    </citation>
    <scope>NUCLEOTIDE SEQUENCE [LARGE SCALE GENOMIC DNA]</scope>
</reference>
<dbReference type="GO" id="GO:0071163">
    <property type="term" value="P:DNA replication preinitiation complex assembly"/>
    <property type="evidence" value="ECO:0007669"/>
    <property type="project" value="InterPro"/>
</dbReference>
<dbReference type="RefSeq" id="XP_027357319.1">
    <property type="nucleotide sequence ID" value="XM_027501518.1"/>
</dbReference>
<dbReference type="KEGG" id="aprc:113866709"/>
<keyword evidence="2" id="KW-0131">Cell cycle</keyword>
<dbReference type="InterPro" id="IPR032054">
    <property type="entry name" value="Cdt1_C"/>
</dbReference>
<dbReference type="InterPro" id="IPR038090">
    <property type="entry name" value="Cdt1_C_WH_dom_sf"/>
</dbReference>
<dbReference type="PANTHER" id="PTHR28637">
    <property type="entry name" value="DNA REPLICATION FACTOR CDT1"/>
    <property type="match status" value="1"/>
</dbReference>
<proteinExistence type="inferred from homology"/>
<dbReference type="SUPFAM" id="SSF46785">
    <property type="entry name" value="Winged helix' DNA-binding domain"/>
    <property type="match status" value="1"/>
</dbReference>
<comment type="similarity">
    <text evidence="1">Belongs to the Cdt1 family.</text>
</comment>
<dbReference type="GO" id="GO:0070182">
    <property type="term" value="F:DNA polymerase binding"/>
    <property type="evidence" value="ECO:0007669"/>
    <property type="project" value="TreeGrafter"/>
</dbReference>
<name>A0A8B8LR12_ABRPR</name>
<dbReference type="Proteomes" id="UP000694853">
    <property type="component" value="Unplaced"/>
</dbReference>
<protein>
    <submittedName>
        <fullName evidence="5">CDT1-like protein a, chloroplastic</fullName>
    </submittedName>
</protein>
<evidence type="ECO:0000256" key="2">
    <source>
        <dbReference type="ARBA" id="ARBA00023306"/>
    </source>
</evidence>
<dbReference type="InterPro" id="IPR036390">
    <property type="entry name" value="WH_DNA-bd_sf"/>
</dbReference>
<dbReference type="InterPro" id="IPR045173">
    <property type="entry name" value="Cdt1"/>
</dbReference>
<dbReference type="FunFam" id="1.10.10.1420:FF:000002">
    <property type="entry name" value="CDT1-like protein a chloroplastic"/>
    <property type="match status" value="1"/>
</dbReference>
<dbReference type="Pfam" id="PF16679">
    <property type="entry name" value="CDT1_C"/>
    <property type="match status" value="1"/>
</dbReference>
<dbReference type="GeneID" id="113866709"/>
<organism evidence="4 5">
    <name type="scientific">Abrus precatorius</name>
    <name type="common">Indian licorice</name>
    <name type="synonym">Glycine abrus</name>
    <dbReference type="NCBI Taxonomy" id="3816"/>
    <lineage>
        <taxon>Eukaryota</taxon>
        <taxon>Viridiplantae</taxon>
        <taxon>Streptophyta</taxon>
        <taxon>Embryophyta</taxon>
        <taxon>Tracheophyta</taxon>
        <taxon>Spermatophyta</taxon>
        <taxon>Magnoliopsida</taxon>
        <taxon>eudicotyledons</taxon>
        <taxon>Gunneridae</taxon>
        <taxon>Pentapetalae</taxon>
        <taxon>rosids</taxon>
        <taxon>fabids</taxon>
        <taxon>Fabales</taxon>
        <taxon>Fabaceae</taxon>
        <taxon>Papilionoideae</taxon>
        <taxon>50 kb inversion clade</taxon>
        <taxon>NPAAA clade</taxon>
        <taxon>indigoferoid/millettioid clade</taxon>
        <taxon>Abreae</taxon>
        <taxon>Abrus</taxon>
    </lineage>
</organism>
<dbReference type="Gene3D" id="1.10.10.1420">
    <property type="entry name" value="DNA replication factor Cdt1, C-terminal WH domain"/>
    <property type="match status" value="1"/>
</dbReference>
<accession>A0A8B8LR12</accession>
<dbReference type="PANTHER" id="PTHR28637:SF13">
    <property type="entry name" value="EXPRESSED PROTEIN"/>
    <property type="match status" value="1"/>
</dbReference>
<reference evidence="5" key="2">
    <citation type="submission" date="2025-08" db="UniProtKB">
        <authorList>
            <consortium name="RefSeq"/>
        </authorList>
    </citation>
    <scope>IDENTIFICATION</scope>
    <source>
        <tissue evidence="5">Young leaves</tissue>
    </source>
</reference>
<sequence length="476" mass="53665">MKYILPEGVCIDKVLVHDKKSLCMTPDMKITLIFEVVEDRSGESADLALRQYFNSRLIDFFNMHPELEKFGSVNDSKELMPSIFFGFVVDKVTDIPEAILPEPFSQKACSLICEDSHVKEFTFESSHANSSTARVSTSTQIETLLEKKFQLYQSFKRHFSWKSVAEQTEKVQCLSSTKTTPPAHASDCLDNQESENTWQKEYAPLSDLADNLKTEKGHQNESPEVKTHVNNVINTPVNVICPPHSVSCNNSESPDMKNVSCSADSLMTETPVQSAPDRLLPTSDVKLQNMPSQKSTACHKPAKRVLDFSLMEGDDGLDIRVDKLESSEAPPEFDRFPESRRGWCEDCNSFGSVSVHQEAEESLGNSFEKTNQNQAGFDTLHKKSSSLLNLVNVIHSIFQSVKRAPLTKEELLQKILMNSFDFVEIREVEEQIESLEKLVPDWICKKLVPTGDVMYCIKEVSDLDSVRSRLFSNVTV</sequence>
<dbReference type="AlphaFoldDB" id="A0A8B8LR12"/>
<evidence type="ECO:0000313" key="4">
    <source>
        <dbReference type="Proteomes" id="UP000694853"/>
    </source>
</evidence>
<keyword evidence="4" id="KW-1185">Reference proteome</keyword>
<evidence type="ECO:0000259" key="3">
    <source>
        <dbReference type="Pfam" id="PF16679"/>
    </source>
</evidence>
<dbReference type="GO" id="GO:0005634">
    <property type="term" value="C:nucleus"/>
    <property type="evidence" value="ECO:0007669"/>
    <property type="project" value="TreeGrafter"/>
</dbReference>
<evidence type="ECO:0000313" key="5">
    <source>
        <dbReference type="RefSeq" id="XP_027357319.1"/>
    </source>
</evidence>
<dbReference type="GO" id="GO:0003677">
    <property type="term" value="F:DNA binding"/>
    <property type="evidence" value="ECO:0007669"/>
    <property type="project" value="InterPro"/>
</dbReference>
<dbReference type="GO" id="GO:0030174">
    <property type="term" value="P:regulation of DNA-templated DNA replication initiation"/>
    <property type="evidence" value="ECO:0007669"/>
    <property type="project" value="InterPro"/>
</dbReference>
<evidence type="ECO:0000256" key="1">
    <source>
        <dbReference type="ARBA" id="ARBA00008356"/>
    </source>
</evidence>
<feature type="domain" description="DNA replication factor Cdt1 C-terminal" evidence="3">
    <location>
        <begin position="382"/>
        <end position="443"/>
    </location>
</feature>
<dbReference type="GO" id="GO:0000278">
    <property type="term" value="P:mitotic cell cycle"/>
    <property type="evidence" value="ECO:0007669"/>
    <property type="project" value="TreeGrafter"/>
</dbReference>
<gene>
    <name evidence="5" type="primary">LOC113866709</name>
</gene>